<sequence>MKVPPHATAHIWSVDIDSEHVLVRDGHVLRVFTPKWRLIEQNNKSEHELEVDHFVSLIETLISTIDFEQSSTAFLPIKLLIRPGSALSMSAKLKLPSGYDMNRRGRWNNTDVEIWYGWEDRYLRFVQRTMVSLDALRQRNLDLHFKVLGHLVRDDKVVGIVMEPNGGRYVKFSDRALAYNAFQELQKHNLLLDCPQFSFFNMKIADGKVRFESRTLQILRDVSYERDLERLAWVRKNHWDSLDPMMDILESLARARNKNPQTIANAVRERVDCRLLAYIPFPERPLLLAISSNHYFDIIRNQHHRANTQKMRLPLLSKCGEHPPV</sequence>
<name>A0AA39KA87_ARMTA</name>
<organism evidence="1 2">
    <name type="scientific">Armillaria tabescens</name>
    <name type="common">Ringless honey mushroom</name>
    <name type="synonym">Agaricus tabescens</name>
    <dbReference type="NCBI Taxonomy" id="1929756"/>
    <lineage>
        <taxon>Eukaryota</taxon>
        <taxon>Fungi</taxon>
        <taxon>Dikarya</taxon>
        <taxon>Basidiomycota</taxon>
        <taxon>Agaricomycotina</taxon>
        <taxon>Agaricomycetes</taxon>
        <taxon>Agaricomycetidae</taxon>
        <taxon>Agaricales</taxon>
        <taxon>Marasmiineae</taxon>
        <taxon>Physalacriaceae</taxon>
        <taxon>Desarmillaria</taxon>
    </lineage>
</organism>
<reference evidence="1" key="1">
    <citation type="submission" date="2023-06" db="EMBL/GenBank/DDBJ databases">
        <authorList>
            <consortium name="Lawrence Berkeley National Laboratory"/>
            <person name="Ahrendt S."/>
            <person name="Sahu N."/>
            <person name="Indic B."/>
            <person name="Wong-Bajracharya J."/>
            <person name="Merenyi Z."/>
            <person name="Ke H.-M."/>
            <person name="Monk M."/>
            <person name="Kocsube S."/>
            <person name="Drula E."/>
            <person name="Lipzen A."/>
            <person name="Balint B."/>
            <person name="Henrissat B."/>
            <person name="Andreopoulos B."/>
            <person name="Martin F.M."/>
            <person name="Harder C.B."/>
            <person name="Rigling D."/>
            <person name="Ford K.L."/>
            <person name="Foster G.D."/>
            <person name="Pangilinan J."/>
            <person name="Papanicolaou A."/>
            <person name="Barry K."/>
            <person name="LaButti K."/>
            <person name="Viragh M."/>
            <person name="Koriabine M."/>
            <person name="Yan M."/>
            <person name="Riley R."/>
            <person name="Champramary S."/>
            <person name="Plett K.L."/>
            <person name="Tsai I.J."/>
            <person name="Slot J."/>
            <person name="Sipos G."/>
            <person name="Plett J."/>
            <person name="Nagy L.G."/>
            <person name="Grigoriev I.V."/>
        </authorList>
    </citation>
    <scope>NUCLEOTIDE SEQUENCE</scope>
    <source>
        <strain evidence="1">CCBAS 213</strain>
    </source>
</reference>
<proteinExistence type="predicted"/>
<keyword evidence="2" id="KW-1185">Reference proteome</keyword>
<dbReference type="AlphaFoldDB" id="A0AA39KA87"/>
<comment type="caution">
    <text evidence="1">The sequence shown here is derived from an EMBL/GenBank/DDBJ whole genome shotgun (WGS) entry which is preliminary data.</text>
</comment>
<evidence type="ECO:0000313" key="2">
    <source>
        <dbReference type="Proteomes" id="UP001175211"/>
    </source>
</evidence>
<gene>
    <name evidence="1" type="ORF">EV420DRAFT_1691455</name>
</gene>
<protein>
    <submittedName>
        <fullName evidence="1">Uncharacterized protein</fullName>
    </submittedName>
</protein>
<dbReference type="Proteomes" id="UP001175211">
    <property type="component" value="Unassembled WGS sequence"/>
</dbReference>
<dbReference type="RefSeq" id="XP_060329448.1">
    <property type="nucleotide sequence ID" value="XM_060479348.1"/>
</dbReference>
<dbReference type="EMBL" id="JAUEPS010000023">
    <property type="protein sequence ID" value="KAK0457133.1"/>
    <property type="molecule type" value="Genomic_DNA"/>
</dbReference>
<dbReference type="GeneID" id="85362896"/>
<accession>A0AA39KA87</accession>
<evidence type="ECO:0000313" key="1">
    <source>
        <dbReference type="EMBL" id="KAK0457133.1"/>
    </source>
</evidence>